<feature type="binding site" evidence="7">
    <location>
        <position position="345"/>
    </location>
    <ligand>
        <name>3-phosphoshikimate</name>
        <dbReference type="ChEBI" id="CHEBI:145989"/>
    </ligand>
</feature>
<dbReference type="Pfam" id="PF00275">
    <property type="entry name" value="EPSP_synthase"/>
    <property type="match status" value="1"/>
</dbReference>
<gene>
    <name evidence="7" type="primary">aroA</name>
    <name evidence="9" type="ORF">FM114_08565</name>
</gene>
<evidence type="ECO:0000256" key="2">
    <source>
        <dbReference type="ARBA" id="ARBA00009948"/>
    </source>
</evidence>
<dbReference type="AlphaFoldDB" id="A0A1R4JMX3"/>
<evidence type="ECO:0000256" key="7">
    <source>
        <dbReference type="HAMAP-Rule" id="MF_00210"/>
    </source>
</evidence>
<dbReference type="PROSITE" id="PS00104">
    <property type="entry name" value="EPSP_SYNTHASE_1"/>
    <property type="match status" value="1"/>
</dbReference>
<evidence type="ECO:0000256" key="4">
    <source>
        <dbReference type="ARBA" id="ARBA00022679"/>
    </source>
</evidence>
<feature type="binding site" evidence="7">
    <location>
        <position position="171"/>
    </location>
    <ligand>
        <name>3-phosphoshikimate</name>
        <dbReference type="ChEBI" id="CHEBI:145989"/>
    </ligand>
</feature>
<feature type="binding site" evidence="7">
    <location>
        <position position="349"/>
    </location>
    <ligand>
        <name>phosphoenolpyruvate</name>
        <dbReference type="ChEBI" id="CHEBI:58702"/>
    </ligand>
</feature>
<comment type="caution">
    <text evidence="7">Lacks conserved residue(s) required for the propagation of feature annotation.</text>
</comment>
<accession>A0A1R4JMX3</accession>
<dbReference type="FunFam" id="3.65.10.10:FF:000011">
    <property type="entry name" value="3-phosphoshikimate 1-carboxyvinyltransferase"/>
    <property type="match status" value="1"/>
</dbReference>
<feature type="binding site" evidence="7">
    <location>
        <position position="35"/>
    </location>
    <ligand>
        <name>3-phosphoshikimate</name>
        <dbReference type="ChEBI" id="CHEBI:145989"/>
    </ligand>
</feature>
<dbReference type="GO" id="GO:0009073">
    <property type="term" value="P:aromatic amino acid family biosynthetic process"/>
    <property type="evidence" value="ECO:0007669"/>
    <property type="project" value="UniProtKB-KW"/>
</dbReference>
<dbReference type="PIRSF" id="PIRSF000505">
    <property type="entry name" value="EPSPS"/>
    <property type="match status" value="1"/>
</dbReference>
<feature type="binding site" evidence="7">
    <location>
        <position position="30"/>
    </location>
    <ligand>
        <name>3-phosphoshikimate</name>
        <dbReference type="ChEBI" id="CHEBI:145989"/>
    </ligand>
</feature>
<dbReference type="GO" id="GO:0009423">
    <property type="term" value="P:chorismate biosynthetic process"/>
    <property type="evidence" value="ECO:0007669"/>
    <property type="project" value="UniProtKB-UniRule"/>
</dbReference>
<keyword evidence="3 7" id="KW-0028">Amino-acid biosynthesis</keyword>
<keyword evidence="4 7" id="KW-0808">Transferase</keyword>
<sequence>MKTLQDTAGPWPIPVAPGPVHARVEVPGSKSETNRALLLAALADGPSTITGALDARDTALMRRALVSLGVQIDDDAGLLRVTPPQRFSPAPEPIDCGLAGTVMRFVPPLAALAHGSTSFVGDAAASVRPLAPVLHALRLLGATVEGDAIPCTVTGPELLEGREVTIDSSGSSQFVSGLLLAGARFPNGLVLRHHSPTGASIPSRPHVEMTLQMLRDRGVQVTETEPDHWQVLPGPVLANDQRIEPDLTSAAVFLAAAALTAGSVTVPGWPSATTQGGDEVRDVLRRMGAHVELAGDELTVTGTGTLRAVDADLHGSSELTPVVAALCLFAEGTSTIRGVAHIRGHETDRLAALETELHRAGGNVRQTDDGLEIHGAGLAGEGLRPADLLSYADHRLVHTAVLVGLLVPGCTVDDVACTSKTINHFDTLWSTMVNSPEDHR</sequence>
<dbReference type="GO" id="GO:0003866">
    <property type="term" value="F:3-phosphoshikimate 1-carboxyvinyltransferase activity"/>
    <property type="evidence" value="ECO:0007669"/>
    <property type="project" value="UniProtKB-UniRule"/>
</dbReference>
<feature type="binding site" evidence="7">
    <location>
        <position position="203"/>
    </location>
    <ligand>
        <name>3-phosphoshikimate</name>
        <dbReference type="ChEBI" id="CHEBI:145989"/>
    </ligand>
</feature>
<keyword evidence="5 7" id="KW-0057">Aromatic amino acid biosynthesis</keyword>
<dbReference type="CDD" id="cd01556">
    <property type="entry name" value="EPSP_synthase"/>
    <property type="match status" value="1"/>
</dbReference>
<keyword evidence="10" id="KW-1185">Reference proteome</keyword>
<evidence type="ECO:0000313" key="10">
    <source>
        <dbReference type="Proteomes" id="UP000188342"/>
    </source>
</evidence>
<dbReference type="HAMAP" id="MF_00210">
    <property type="entry name" value="EPSP_synth"/>
    <property type="match status" value="1"/>
</dbReference>
<feature type="binding site" evidence="7">
    <location>
        <position position="172"/>
    </location>
    <ligand>
        <name>3-phosphoshikimate</name>
        <dbReference type="ChEBI" id="CHEBI:145989"/>
    </ligand>
</feature>
<proteinExistence type="inferred from homology"/>
<dbReference type="InterPro" id="IPR023193">
    <property type="entry name" value="EPSP_synthase_CS"/>
</dbReference>
<comment type="function">
    <text evidence="7">Catalyzes the transfer of the enolpyruvyl moiety of phosphoenolpyruvate (PEP) to the 5-hydroxyl of shikimate-3-phosphate (S3P) to produce enolpyruvyl shikimate-3-phosphate and inorganic phosphate.</text>
</comment>
<dbReference type="Gene3D" id="3.65.10.10">
    <property type="entry name" value="Enolpyruvate transferase domain"/>
    <property type="match status" value="2"/>
</dbReference>
<evidence type="ECO:0000259" key="8">
    <source>
        <dbReference type="Pfam" id="PF00275"/>
    </source>
</evidence>
<feature type="binding site" evidence="7">
    <location>
        <position position="31"/>
    </location>
    <ligand>
        <name>3-phosphoshikimate</name>
        <dbReference type="ChEBI" id="CHEBI:145989"/>
    </ligand>
</feature>
<evidence type="ECO:0000313" key="9">
    <source>
        <dbReference type="EMBL" id="SJN33376.1"/>
    </source>
</evidence>
<feature type="active site" description="Proton acceptor" evidence="7">
    <location>
        <position position="318"/>
    </location>
</feature>
<comment type="pathway">
    <text evidence="1 7">Metabolic intermediate biosynthesis; chorismate biosynthesis; chorismate from D-erythrose 4-phosphate and phosphoenolpyruvate: step 6/7.</text>
</comment>
<feature type="binding site" evidence="7">
    <location>
        <position position="128"/>
    </location>
    <ligand>
        <name>phosphoenolpyruvate</name>
        <dbReference type="ChEBI" id="CHEBI:58702"/>
    </ligand>
</feature>
<evidence type="ECO:0000256" key="6">
    <source>
        <dbReference type="ARBA" id="ARBA00044633"/>
    </source>
</evidence>
<comment type="catalytic activity">
    <reaction evidence="6">
        <text>3-phosphoshikimate + phosphoenolpyruvate = 5-O-(1-carboxyvinyl)-3-phosphoshikimate + phosphate</text>
        <dbReference type="Rhea" id="RHEA:21256"/>
        <dbReference type="ChEBI" id="CHEBI:43474"/>
        <dbReference type="ChEBI" id="CHEBI:57701"/>
        <dbReference type="ChEBI" id="CHEBI:58702"/>
        <dbReference type="ChEBI" id="CHEBI:145989"/>
        <dbReference type="EC" id="2.5.1.19"/>
    </reaction>
    <physiologicalReaction direction="left-to-right" evidence="6">
        <dbReference type="Rhea" id="RHEA:21257"/>
    </physiologicalReaction>
</comment>
<feature type="binding site" evidence="7">
    <location>
        <position position="420"/>
    </location>
    <ligand>
        <name>phosphoenolpyruvate</name>
        <dbReference type="ChEBI" id="CHEBI:58702"/>
    </ligand>
</feature>
<dbReference type="InterPro" id="IPR013792">
    <property type="entry name" value="RNA3'P_cycl/enolpyr_Trfase_a/b"/>
</dbReference>
<evidence type="ECO:0000256" key="5">
    <source>
        <dbReference type="ARBA" id="ARBA00023141"/>
    </source>
</evidence>
<feature type="binding site" evidence="7">
    <location>
        <position position="30"/>
    </location>
    <ligand>
        <name>phosphoenolpyruvate</name>
        <dbReference type="ChEBI" id="CHEBI:58702"/>
    </ligand>
</feature>
<dbReference type="InterPro" id="IPR036968">
    <property type="entry name" value="Enolpyruvate_Tfrase_sf"/>
</dbReference>
<dbReference type="SUPFAM" id="SSF55205">
    <property type="entry name" value="EPT/RTPC-like"/>
    <property type="match status" value="1"/>
</dbReference>
<reference evidence="9 10" key="1">
    <citation type="submission" date="2017-02" db="EMBL/GenBank/DDBJ databases">
        <authorList>
            <person name="Peterson S.W."/>
        </authorList>
    </citation>
    <scope>NUCLEOTIDE SEQUENCE [LARGE SCALE GENOMIC DNA]</scope>
    <source>
        <strain evidence="9 10">LSP_Lj1</strain>
    </source>
</reference>
<evidence type="ECO:0000256" key="1">
    <source>
        <dbReference type="ARBA" id="ARBA00004811"/>
    </source>
</evidence>
<evidence type="ECO:0000256" key="3">
    <source>
        <dbReference type="ARBA" id="ARBA00022605"/>
    </source>
</evidence>
<protein>
    <recommendedName>
        <fullName evidence="7">3-phosphoshikimate 1-carboxyvinyltransferase</fullName>
        <ecNumber evidence="7">2.5.1.19</ecNumber>
    </recommendedName>
    <alternativeName>
        <fullName evidence="7">5-enolpyruvylshikimate-3-phosphate synthase</fullName>
        <shortName evidence="7">EPSP synthase</shortName>
        <shortName evidence="7">EPSPS</shortName>
    </alternativeName>
</protein>
<feature type="binding site" evidence="7">
    <location>
        <position position="173"/>
    </location>
    <ligand>
        <name>phosphoenolpyruvate</name>
        <dbReference type="ChEBI" id="CHEBI:58702"/>
    </ligand>
</feature>
<dbReference type="GO" id="GO:0005737">
    <property type="term" value="C:cytoplasm"/>
    <property type="evidence" value="ECO:0007669"/>
    <property type="project" value="UniProtKB-SubCell"/>
</dbReference>
<comment type="subcellular location">
    <subcellularLocation>
        <location evidence="7">Cytoplasm</location>
    </subcellularLocation>
</comment>
<dbReference type="InterPro" id="IPR001986">
    <property type="entry name" value="Enolpyruvate_Tfrase_dom"/>
</dbReference>
<dbReference type="PANTHER" id="PTHR21090">
    <property type="entry name" value="AROM/DEHYDROQUINATE SYNTHASE"/>
    <property type="match status" value="1"/>
</dbReference>
<dbReference type="STRING" id="1255658.FM114_08565"/>
<dbReference type="EC" id="2.5.1.19" evidence="7"/>
<feature type="binding site" evidence="7">
    <location>
        <position position="395"/>
    </location>
    <ligand>
        <name>phosphoenolpyruvate</name>
        <dbReference type="ChEBI" id="CHEBI:58702"/>
    </ligand>
</feature>
<feature type="binding site" evidence="7">
    <location>
        <position position="100"/>
    </location>
    <ligand>
        <name>phosphoenolpyruvate</name>
        <dbReference type="ChEBI" id="CHEBI:58702"/>
    </ligand>
</feature>
<feature type="binding site" evidence="7">
    <location>
        <position position="173"/>
    </location>
    <ligand>
        <name>3-phosphoshikimate</name>
        <dbReference type="ChEBI" id="CHEBI:145989"/>
    </ligand>
</feature>
<dbReference type="GO" id="GO:0008652">
    <property type="term" value="P:amino acid biosynthetic process"/>
    <property type="evidence" value="ECO:0007669"/>
    <property type="project" value="UniProtKB-KW"/>
</dbReference>
<dbReference type="Proteomes" id="UP000188342">
    <property type="component" value="Unassembled WGS sequence"/>
</dbReference>
<dbReference type="InterPro" id="IPR006264">
    <property type="entry name" value="EPSP_synthase"/>
</dbReference>
<dbReference type="PANTHER" id="PTHR21090:SF5">
    <property type="entry name" value="PENTAFUNCTIONAL AROM POLYPEPTIDE"/>
    <property type="match status" value="1"/>
</dbReference>
<comment type="similarity">
    <text evidence="2 7">Belongs to the EPSP synthase family.</text>
</comment>
<organism evidence="9 10">
    <name type="scientific">Luteococcus japonicus LSP_Lj1</name>
    <dbReference type="NCBI Taxonomy" id="1255658"/>
    <lineage>
        <taxon>Bacteria</taxon>
        <taxon>Bacillati</taxon>
        <taxon>Actinomycetota</taxon>
        <taxon>Actinomycetes</taxon>
        <taxon>Propionibacteriales</taxon>
        <taxon>Propionibacteriaceae</taxon>
        <taxon>Luteococcus</taxon>
    </lineage>
</organism>
<name>A0A1R4JMX3_9ACTN</name>
<feature type="binding site" evidence="7">
    <location>
        <position position="318"/>
    </location>
    <ligand>
        <name>3-phosphoshikimate</name>
        <dbReference type="ChEBI" id="CHEBI:145989"/>
    </ligand>
</feature>
<dbReference type="PROSITE" id="PS00885">
    <property type="entry name" value="EPSP_SYNTHASE_2"/>
    <property type="match status" value="1"/>
</dbReference>
<comment type="subunit">
    <text evidence="7">Monomer.</text>
</comment>
<dbReference type="UniPathway" id="UPA00053">
    <property type="reaction ID" value="UER00089"/>
</dbReference>
<dbReference type="EMBL" id="FUKQ01000032">
    <property type="protein sequence ID" value="SJN33376.1"/>
    <property type="molecule type" value="Genomic_DNA"/>
</dbReference>
<feature type="domain" description="Enolpyruvate transferase" evidence="8">
    <location>
        <begin position="17"/>
        <end position="425"/>
    </location>
</feature>
<dbReference type="NCBIfam" id="TIGR01356">
    <property type="entry name" value="aroA"/>
    <property type="match status" value="1"/>
</dbReference>
<keyword evidence="7" id="KW-0963">Cytoplasm</keyword>